<reference evidence="3 4" key="1">
    <citation type="submission" date="2020-08" db="EMBL/GenBank/DDBJ databases">
        <title>Genomic Encyclopedia of Type Strains, Phase IV (KMG-IV): sequencing the most valuable type-strain genomes for metagenomic binning, comparative biology and taxonomic classification.</title>
        <authorList>
            <person name="Goeker M."/>
        </authorList>
    </citation>
    <scope>NUCLEOTIDE SEQUENCE [LARGE SCALE GENOMIC DNA]</scope>
    <source>
        <strain evidence="3 4">DSM 2461</strain>
    </source>
</reference>
<dbReference type="SMART" id="SM01359">
    <property type="entry name" value="A2M_N_2"/>
    <property type="match status" value="1"/>
</dbReference>
<dbReference type="InterPro" id="IPR051802">
    <property type="entry name" value="YfhM-like"/>
</dbReference>
<protein>
    <recommendedName>
        <fullName evidence="5">Large extracellular alpha-helical protein</fullName>
    </recommendedName>
</protein>
<dbReference type="EMBL" id="JACHGJ010000009">
    <property type="protein sequence ID" value="MBB6482018.1"/>
    <property type="molecule type" value="Genomic_DNA"/>
</dbReference>
<dbReference type="InterPro" id="IPR008930">
    <property type="entry name" value="Terpenoid_cyclase/PrenylTrfase"/>
</dbReference>
<feature type="domain" description="Alpha-2-macroglobulin bait region" evidence="1">
    <location>
        <begin position="1043"/>
        <end position="1197"/>
    </location>
</feature>
<gene>
    <name evidence="3" type="ORF">HNR50_003706</name>
</gene>
<dbReference type="Proteomes" id="UP000587760">
    <property type="component" value="Unassembled WGS sequence"/>
</dbReference>
<evidence type="ECO:0000313" key="4">
    <source>
        <dbReference type="Proteomes" id="UP000587760"/>
    </source>
</evidence>
<dbReference type="Pfam" id="PF17973">
    <property type="entry name" value="bMG10"/>
    <property type="match status" value="1"/>
</dbReference>
<dbReference type="Pfam" id="PF00207">
    <property type="entry name" value="A2M"/>
    <property type="match status" value="1"/>
</dbReference>
<name>A0A841RHL0_9SPIO</name>
<dbReference type="InterPro" id="IPR011625">
    <property type="entry name" value="A2M_N_BRD"/>
</dbReference>
<dbReference type="PANTHER" id="PTHR40094:SF1">
    <property type="entry name" value="UBIQUITIN DOMAIN-CONTAINING PROTEIN"/>
    <property type="match status" value="1"/>
</dbReference>
<evidence type="ECO:0000259" key="1">
    <source>
        <dbReference type="SMART" id="SM01359"/>
    </source>
</evidence>
<dbReference type="InterPro" id="IPR001599">
    <property type="entry name" value="Macroglobln_a2"/>
</dbReference>
<proteinExistence type="predicted"/>
<dbReference type="SMART" id="SM01360">
    <property type="entry name" value="A2M"/>
    <property type="match status" value="1"/>
</dbReference>
<sequence length="1969" mass="221776">MKKLIIALITINILVSCGKGGESPVEETIQDTGPVVTNQDELLVSPDDADIDPAAPLLGDAELLARSRLSKVDSAAMNRLFSETVSGSSDQLKKAFDFSSLTINYFNPSDVDMSRLVSSGSAGPLKIVDFGPSGELPMEMRRPTIYVLFNQPMVPVSRLGAPLTESPIMSIDPAVKGTFRWMGTKMLTFEPDEPIHRTRDFTVTINEGTESIFGKALPLDYSFVFHNEFVEILSMAFGTLDDLYDSTREVPPSKTNSIILTFNQEVDALALDGYITVKDDYREYDVKVSALPEEHENWHSDTLKRMVLATFEGETPFNSEIRVELLSGARANEQSSPREELQELTYRTLSPFGYSSYSRYSYSFPADPDGVQNPVFLEFSHPVNKDTVYGNVSTSFEGIDLKDHIEVYDHTVRLADLPVQYESEYTVTLGAGIEDVYGRSLEAEKIVTVEVPKAAEYSRFPGSDGFRSLEARFDPLLIYEYQNIQKGTFSINGVPQDPGFETAKRNEANYKLVDLTPYLNGKYGVVNLQWNFEENYINWRNEAKVRQNKRNMNVQVTDLAISTRYSWNKFLIWVNHLSSGMPAEGATVSLSGLNGLYGTVQTDSDGFALIELNSGDMARFFYKSNRYQFEINIKAELNGDRVDLPVRNTQTGWRFGISSSSPVYAEDTVPRVFFFSDRGLYKPGETITLRGMDWNQYLGEFSPYEGPYSITVKEVRGYDSKTIASWNGRTTESGGFYETWDIPADFDPVDLRVIYERQGKTFEERVKVAFFRRLNFQAELNAPDRKYYTGDKITMSLKASYLSGGSMAGGDVSSFWTRKPVHYSPPGKDWQYSVFGPTVGWLRENVISSGEDKLSVDGSAMLSVETGDHSIKGMAYRYVAEATVEDIDRQTVSVADSAVVHPAFYYIGASIDDGSAGRWRRFVAVDREMQFRFVQVSPEGELAPSDGSAQIEVIKGSWKAVQQNSVGGRINTRYEWVEETLHSDESLWKNGRLSWTYTPTQAGSYRLRISSRDRKDNEVITDLEFYVSGGSWVRWAGNNAEDITLDVEQELYFPGDTARILVKSPLEKGKYLMTIEREGILEEKLIDIDPADPFIEVEIREEWVPRMYVTLTSFMPRTDQPASYFDPDFGKPKGIFGAATLNISTASRELDVQVSSDKAVYRPGEKGEVTVKVTRNGSPVAGAEITYLAVDRGVLDLINYHIPNPLEYFYSPWNFRLYGAGDDSRRLLLAPVTYDVSNLVGGDGEDGKLQRRDDFSPLAVFEPFLVTDENGEVNIPIDWPDTLTTYRSTVIALKGDRIGYLEDELFVRNPLNVRTAMPRRMRVRDTSFAGVVITNIDGRDHEVTVKAESDLINLPGEKEKTVIVPAGRSMEVPYILEAKKQGSGEVVFTILSDVLDEELVQTMMVEQPILREAFTTTGTVGRDAQMAEEALIIPNNIGQSYGSLGFSIDSSRAPFLRDQLISLNGHRVYDNTFDYLYSALPGIVAPRTVKVMGADFENDAKEKLVRFLKYLRNRQRDDGGIATSSYMANVRSNPWLSLLSLHMLEILKKQNAEFQTVVSEKKLIAYVNNYAARNRSDLYYNVYLNYINALGGRADEARTDELMAMDDELGISGYALVAYAYKLEGRDAEVGKIYKRIKNFVSMGAQSVDIRETYEARFYFDSLYQQLSHLLRLAVMTGEEDDILSRYTFSLNRQKNSRNWISAHDRMWMALALNDLVALEGPEDTKFAAEVVINEDSMMKSRFEGYSRGPEEKVFDLFKEIIPVAGQNEASSLQFRKTGEGNLYYTTTLKYALPNESAPLRDEGISVFSTIETLEGEEITNNELMLGETYRMRVLLGTSKSRSYVNLTVPVPSGAEIVDPSFSTTSSYLNGGGTNSERWTRESQYGDEDSYIGEGYIINGDFYPFAPNQLIFDNEIRYSWDFLYYGQREVSFLFRCTTPGIYPTPPAGAELLFEPEVFGRDRGRLIVIH</sequence>
<comment type="caution">
    <text evidence="3">The sequence shown here is derived from an EMBL/GenBank/DDBJ whole genome shotgun (WGS) entry which is preliminary data.</text>
</comment>
<evidence type="ECO:0008006" key="5">
    <source>
        <dbReference type="Google" id="ProtNLM"/>
    </source>
</evidence>
<dbReference type="Gene3D" id="2.60.40.3710">
    <property type="match status" value="1"/>
</dbReference>
<evidence type="ECO:0000313" key="3">
    <source>
        <dbReference type="EMBL" id="MBB6482018.1"/>
    </source>
</evidence>
<dbReference type="Pfam" id="PF07703">
    <property type="entry name" value="A2M_BRD"/>
    <property type="match status" value="1"/>
</dbReference>
<dbReference type="PROSITE" id="PS51257">
    <property type="entry name" value="PROKAR_LIPOPROTEIN"/>
    <property type="match status" value="1"/>
</dbReference>
<dbReference type="Gene3D" id="2.60.40.1930">
    <property type="match status" value="1"/>
</dbReference>
<keyword evidence="4" id="KW-1185">Reference proteome</keyword>
<organism evidence="3 4">
    <name type="scientific">Spirochaeta isovalerica</name>
    <dbReference type="NCBI Taxonomy" id="150"/>
    <lineage>
        <taxon>Bacteria</taxon>
        <taxon>Pseudomonadati</taxon>
        <taxon>Spirochaetota</taxon>
        <taxon>Spirochaetia</taxon>
        <taxon>Spirochaetales</taxon>
        <taxon>Spirochaetaceae</taxon>
        <taxon>Spirochaeta</taxon>
    </lineage>
</organism>
<dbReference type="GO" id="GO:0004866">
    <property type="term" value="F:endopeptidase inhibitor activity"/>
    <property type="evidence" value="ECO:0007669"/>
    <property type="project" value="InterPro"/>
</dbReference>
<dbReference type="SUPFAM" id="SSF48239">
    <property type="entry name" value="Terpenoid cyclases/Protein prenyltransferases"/>
    <property type="match status" value="1"/>
</dbReference>
<feature type="domain" description="Alpha-2-macroglobulin" evidence="2">
    <location>
        <begin position="1259"/>
        <end position="1347"/>
    </location>
</feature>
<accession>A0A841RHL0</accession>
<dbReference type="RefSeq" id="WP_184748256.1">
    <property type="nucleotide sequence ID" value="NZ_JACHGJ010000009.1"/>
</dbReference>
<evidence type="ECO:0000259" key="2">
    <source>
        <dbReference type="SMART" id="SM01360"/>
    </source>
</evidence>
<dbReference type="PANTHER" id="PTHR40094">
    <property type="entry name" value="ALPHA-2-MACROGLOBULIN HOMOLOG"/>
    <property type="match status" value="1"/>
</dbReference>
<dbReference type="InterPro" id="IPR041246">
    <property type="entry name" value="Bact_MG10"/>
</dbReference>